<proteinExistence type="predicted"/>
<protein>
    <submittedName>
        <fullName evidence="1">Uncharacterized protein</fullName>
    </submittedName>
</protein>
<dbReference type="EMBL" id="MK778457">
    <property type="protein sequence ID" value="QCW18484.1"/>
    <property type="molecule type" value="Genomic_DNA"/>
</dbReference>
<evidence type="ECO:0000313" key="2">
    <source>
        <dbReference type="Proteomes" id="UP000306677"/>
    </source>
</evidence>
<gene>
    <name evidence="1" type="ORF">vBEcoSW011D_37</name>
</gene>
<dbReference type="Proteomes" id="UP000306677">
    <property type="component" value="Segment"/>
</dbReference>
<evidence type="ECO:0000313" key="1">
    <source>
        <dbReference type="EMBL" id="QCW18484.1"/>
    </source>
</evidence>
<name>A0A4Y5NSG1_9CAUD</name>
<reference evidence="1 2" key="1">
    <citation type="submission" date="2019-04" db="EMBL/GenBank/DDBJ databases">
        <authorList>
            <person name="Wang X."/>
        </authorList>
    </citation>
    <scope>NUCLEOTIDE SEQUENCE [LARGE SCALE GENOMIC DNA]</scope>
</reference>
<accession>A0A4Y5NSG1</accession>
<keyword evidence="2" id="KW-1185">Reference proteome</keyword>
<sequence>MHDVQRYAAIISDFAMVLQSGCFIHNPSIALFVKSDRI</sequence>
<organism evidence="1 2">
    <name type="scientific">Escherichia phage vB_EcoS_W011D</name>
    <dbReference type="NCBI Taxonomy" id="2575323"/>
    <lineage>
        <taxon>Viruses</taxon>
        <taxon>Duplodnaviria</taxon>
        <taxon>Heunggongvirae</taxon>
        <taxon>Uroviricota</taxon>
        <taxon>Caudoviricetes</taxon>
        <taxon>Drexlerviridae</taxon>
        <taxon>Tempevirinae</taxon>
        <taxon>Changchunvirus</taxon>
        <taxon>Changchunvirus W011D</taxon>
    </lineage>
</organism>